<accession>A0A1H3FXN9</accession>
<evidence type="ECO:0000256" key="1">
    <source>
        <dbReference type="SAM" id="Phobius"/>
    </source>
</evidence>
<keyword evidence="1" id="KW-0812">Transmembrane</keyword>
<reference evidence="2 3" key="1">
    <citation type="submission" date="2016-10" db="EMBL/GenBank/DDBJ databases">
        <authorList>
            <person name="de Groot N.N."/>
        </authorList>
    </citation>
    <scope>NUCLEOTIDE SEQUENCE [LARGE SCALE GENOMIC DNA]</scope>
    <source>
        <strain evidence="2 3">CGMCC 1.8894</strain>
    </source>
</reference>
<name>A0A1H3FXN9_9RHOB</name>
<dbReference type="Proteomes" id="UP000198539">
    <property type="component" value="Unassembled WGS sequence"/>
</dbReference>
<organism evidence="2 3">
    <name type="scientific">Roseicitreum antarcticum</name>
    <dbReference type="NCBI Taxonomy" id="564137"/>
    <lineage>
        <taxon>Bacteria</taxon>
        <taxon>Pseudomonadati</taxon>
        <taxon>Pseudomonadota</taxon>
        <taxon>Alphaproteobacteria</taxon>
        <taxon>Rhodobacterales</taxon>
        <taxon>Paracoccaceae</taxon>
        <taxon>Roseicitreum</taxon>
    </lineage>
</organism>
<keyword evidence="1" id="KW-0472">Membrane</keyword>
<dbReference type="STRING" id="564137.SAMN04488238_1533"/>
<evidence type="ECO:0000313" key="2">
    <source>
        <dbReference type="EMBL" id="SDX95736.1"/>
    </source>
</evidence>
<protein>
    <submittedName>
        <fullName evidence="2">Uncharacterized protein</fullName>
    </submittedName>
</protein>
<dbReference type="RefSeq" id="WP_176847394.1">
    <property type="nucleotide sequence ID" value="NZ_CP061498.1"/>
</dbReference>
<dbReference type="EMBL" id="FNOM01000053">
    <property type="protein sequence ID" value="SDX95736.1"/>
    <property type="molecule type" value="Genomic_DNA"/>
</dbReference>
<evidence type="ECO:0000313" key="3">
    <source>
        <dbReference type="Proteomes" id="UP000198539"/>
    </source>
</evidence>
<proteinExistence type="predicted"/>
<feature type="transmembrane region" description="Helical" evidence="1">
    <location>
        <begin position="23"/>
        <end position="44"/>
    </location>
</feature>
<sequence>MVDFTHINRRQIRRDRAAETARATVRALMMLTNVAAAAALLSFLQYV</sequence>
<keyword evidence="3" id="KW-1185">Reference proteome</keyword>
<gene>
    <name evidence="2" type="ORF">SAMN04488238_1533</name>
</gene>
<dbReference type="AlphaFoldDB" id="A0A1H3FXN9"/>
<keyword evidence="1" id="KW-1133">Transmembrane helix</keyword>